<dbReference type="EMBL" id="BDIP01002584">
    <property type="protein sequence ID" value="GIQ86516.1"/>
    <property type="molecule type" value="Genomic_DNA"/>
</dbReference>
<name>A0A9K3GL98_9EUKA</name>
<gene>
    <name evidence="4" type="ORF">KIPB_008387</name>
</gene>
<feature type="non-terminal residue" evidence="4">
    <location>
        <position position="1"/>
    </location>
</feature>
<feature type="region of interest" description="Disordered" evidence="3">
    <location>
        <begin position="154"/>
        <end position="176"/>
    </location>
</feature>
<comment type="caution">
    <text evidence="4">The sequence shown here is derived from an EMBL/GenBank/DDBJ whole genome shotgun (WGS) entry which is preliminary data.</text>
</comment>
<reference evidence="4 5" key="1">
    <citation type="journal article" date="2018" name="PLoS ONE">
        <title>The draft genome of Kipferlia bialata reveals reductive genome evolution in fornicate parasites.</title>
        <authorList>
            <person name="Tanifuji G."/>
            <person name="Takabayashi S."/>
            <person name="Kume K."/>
            <person name="Takagi M."/>
            <person name="Nakayama T."/>
            <person name="Kamikawa R."/>
            <person name="Inagaki Y."/>
            <person name="Hashimoto T."/>
        </authorList>
    </citation>
    <scope>NUCLEOTIDE SEQUENCE [LARGE SCALE GENOMIC DNA]</scope>
    <source>
        <strain evidence="4">NY0173</strain>
    </source>
</reference>
<dbReference type="Gene3D" id="2.120.10.80">
    <property type="entry name" value="Kelch-type beta propeller"/>
    <property type="match status" value="1"/>
</dbReference>
<dbReference type="AlphaFoldDB" id="A0A9K3GL98"/>
<dbReference type="PANTHER" id="PTHR46093:SF18">
    <property type="entry name" value="FIBRONECTIN TYPE-III DOMAIN-CONTAINING PROTEIN"/>
    <property type="match status" value="1"/>
</dbReference>
<dbReference type="SUPFAM" id="SSF117281">
    <property type="entry name" value="Kelch motif"/>
    <property type="match status" value="1"/>
</dbReference>
<evidence type="ECO:0000256" key="3">
    <source>
        <dbReference type="SAM" id="MobiDB-lite"/>
    </source>
</evidence>
<dbReference type="PANTHER" id="PTHR46093">
    <property type="entry name" value="ACYL-COA-BINDING DOMAIN-CONTAINING PROTEIN 5"/>
    <property type="match status" value="1"/>
</dbReference>
<keyword evidence="2" id="KW-0677">Repeat</keyword>
<accession>A0A9K3GL98</accession>
<dbReference type="OrthoDB" id="9998912at2759"/>
<proteinExistence type="predicted"/>
<evidence type="ECO:0000256" key="2">
    <source>
        <dbReference type="ARBA" id="ARBA00022737"/>
    </source>
</evidence>
<sequence>PLTPEGSIPDCYHPTEPYSAMVLGPGEVFSGTPCCHMVEVDVVGRSATHRRLDCPWIEGMGRYAVARVGDYVCVFGGCEVDTEPVDTLRLFHLPSETWTVQHRQEGEEWPQARVDACAVCVDGSLTVLGGSDRDPMHDMWVYNMAMNKWRLVREESEEGSDGERDSEGETTPLEMPCESAQGGVVVGDTFHVASKDRESGRDLHYTYTHDSGWESRALPDFTYLPINSEWEAVSLNGDLYVTSLNGGDWDRLHTMDVETGDWRVNGCDHELDFEFTGACAIAPDTVFGGYHYGVPKVYFGVDCKEVIPVTL</sequence>
<evidence type="ECO:0000256" key="1">
    <source>
        <dbReference type="ARBA" id="ARBA00022441"/>
    </source>
</evidence>
<dbReference type="Proteomes" id="UP000265618">
    <property type="component" value="Unassembled WGS sequence"/>
</dbReference>
<protein>
    <submittedName>
        <fullName evidence="4">Uncharacterized protein</fullName>
    </submittedName>
</protein>
<dbReference type="InterPro" id="IPR006652">
    <property type="entry name" value="Kelch_1"/>
</dbReference>
<keyword evidence="5" id="KW-1185">Reference proteome</keyword>
<evidence type="ECO:0000313" key="5">
    <source>
        <dbReference type="Proteomes" id="UP000265618"/>
    </source>
</evidence>
<organism evidence="4 5">
    <name type="scientific">Kipferlia bialata</name>
    <dbReference type="NCBI Taxonomy" id="797122"/>
    <lineage>
        <taxon>Eukaryota</taxon>
        <taxon>Metamonada</taxon>
        <taxon>Carpediemonas-like organisms</taxon>
        <taxon>Kipferlia</taxon>
    </lineage>
</organism>
<evidence type="ECO:0000313" key="4">
    <source>
        <dbReference type="EMBL" id="GIQ86516.1"/>
    </source>
</evidence>
<dbReference type="InterPro" id="IPR015915">
    <property type="entry name" value="Kelch-typ_b-propeller"/>
</dbReference>
<dbReference type="Pfam" id="PF01344">
    <property type="entry name" value="Kelch_1"/>
    <property type="match status" value="1"/>
</dbReference>
<keyword evidence="1" id="KW-0880">Kelch repeat</keyword>